<dbReference type="Proteomes" id="UP000531594">
    <property type="component" value="Unassembled WGS sequence"/>
</dbReference>
<sequence>MISSYEYYHITEEQELMVESVREWCERNFTEEDVKEWCKNHRVPDWIYKSWTEAGFGLLGLPEEAGGITSDSMTQVLVLEELQRCAGVQMPFLISMQCMNDLTHFGTKEQTEEIVQKYRTTGKANIVLALSEPNAGSDSQGMSTVVKQVGDKFILNGNKCWISNGTDAEYCIIVAKDDDPSRTNKNHSLWLIPMSLPGIDIVPAEKIGTDLIPFCDYYFTDVELKEEYRLGEKGKGFYYLMKNFESERLNVCANNLGLAQAAMDDAAAYVSQRTTFGKEIKNYQLIQEKLVRMEIKLQNLRSLLYKTAWENDNRMDVKLSTALLKYYSNEATTEITDDALQIFGGIGYTKDTRVGRLWVDARGMAIGGGTSEIMVHIAGRILPKLYQK</sequence>
<feature type="domain" description="Acyl-CoA dehydrogenase/oxidase N-terminal" evidence="9">
    <location>
        <begin position="11"/>
        <end position="117"/>
    </location>
</feature>
<dbReference type="InterPro" id="IPR006089">
    <property type="entry name" value="Acyl-CoA_DH_CS"/>
</dbReference>
<dbReference type="PROSITE" id="PS00072">
    <property type="entry name" value="ACYL_COA_DH_1"/>
    <property type="match status" value="1"/>
</dbReference>
<dbReference type="SUPFAM" id="SSF56645">
    <property type="entry name" value="Acyl-CoA dehydrogenase NM domain-like"/>
    <property type="match status" value="1"/>
</dbReference>
<dbReference type="InterPro" id="IPR009075">
    <property type="entry name" value="AcylCo_DH/oxidase_C"/>
</dbReference>
<dbReference type="InterPro" id="IPR046373">
    <property type="entry name" value="Acyl-CoA_Oxase/DH_mid-dom_sf"/>
</dbReference>
<comment type="caution">
    <text evidence="10">The sequence shown here is derived from an EMBL/GenBank/DDBJ whole genome shotgun (WGS) entry which is preliminary data.</text>
</comment>
<dbReference type="Pfam" id="PF00441">
    <property type="entry name" value="Acyl-CoA_dh_1"/>
    <property type="match status" value="1"/>
</dbReference>
<dbReference type="InterPro" id="IPR037069">
    <property type="entry name" value="AcylCoA_DH/ox_N_sf"/>
</dbReference>
<dbReference type="FunFam" id="2.40.110.10:FF:000002">
    <property type="entry name" value="Acyl-CoA dehydrogenase fadE12"/>
    <property type="match status" value="1"/>
</dbReference>
<dbReference type="Pfam" id="PF02771">
    <property type="entry name" value="Acyl-CoA_dh_N"/>
    <property type="match status" value="1"/>
</dbReference>
<evidence type="ECO:0000256" key="6">
    <source>
        <dbReference type="RuleBase" id="RU362125"/>
    </source>
</evidence>
<keyword evidence="5 6" id="KW-0560">Oxidoreductase</keyword>
<evidence type="ECO:0000256" key="4">
    <source>
        <dbReference type="ARBA" id="ARBA00022827"/>
    </source>
</evidence>
<name>A0A7X0HWG5_9BACI</name>
<dbReference type="Gene3D" id="2.40.110.10">
    <property type="entry name" value="Butyryl-CoA Dehydrogenase, subunit A, domain 2"/>
    <property type="match status" value="1"/>
</dbReference>
<dbReference type="CDD" id="cd00567">
    <property type="entry name" value="ACAD"/>
    <property type="match status" value="1"/>
</dbReference>
<dbReference type="PANTHER" id="PTHR43884:SF12">
    <property type="entry name" value="ISOVALERYL-COA DEHYDROGENASE, MITOCHONDRIAL-RELATED"/>
    <property type="match status" value="1"/>
</dbReference>
<evidence type="ECO:0000259" key="9">
    <source>
        <dbReference type="Pfam" id="PF02771"/>
    </source>
</evidence>
<proteinExistence type="inferred from homology"/>
<protein>
    <submittedName>
        <fullName evidence="10">Alkylation response protein AidB-like acyl-CoA dehydrogenase</fullName>
    </submittedName>
</protein>
<evidence type="ECO:0000313" key="10">
    <source>
        <dbReference type="EMBL" id="MBB6446871.1"/>
    </source>
</evidence>
<dbReference type="GO" id="GO:0003995">
    <property type="term" value="F:acyl-CoA dehydrogenase activity"/>
    <property type="evidence" value="ECO:0007669"/>
    <property type="project" value="InterPro"/>
</dbReference>
<dbReference type="Pfam" id="PF02770">
    <property type="entry name" value="Acyl-CoA_dh_M"/>
    <property type="match status" value="1"/>
</dbReference>
<dbReference type="EMBL" id="JACHGK010000014">
    <property type="protein sequence ID" value="MBB6446871.1"/>
    <property type="molecule type" value="Genomic_DNA"/>
</dbReference>
<dbReference type="Gene3D" id="1.10.540.10">
    <property type="entry name" value="Acyl-CoA dehydrogenase/oxidase, N-terminal domain"/>
    <property type="match status" value="1"/>
</dbReference>
<dbReference type="PANTHER" id="PTHR43884">
    <property type="entry name" value="ACYL-COA DEHYDROGENASE"/>
    <property type="match status" value="1"/>
</dbReference>
<reference evidence="10 11" key="1">
    <citation type="submission" date="2020-08" db="EMBL/GenBank/DDBJ databases">
        <title>Genomic Encyclopedia of Type Strains, Phase IV (KMG-IV): sequencing the most valuable type-strain genomes for metagenomic binning, comparative biology and taxonomic classification.</title>
        <authorList>
            <person name="Goeker M."/>
        </authorList>
    </citation>
    <scope>NUCLEOTIDE SEQUENCE [LARGE SCALE GENOMIC DNA]</scope>
    <source>
        <strain evidence="10 11">DSM 5391</strain>
    </source>
</reference>
<evidence type="ECO:0000256" key="5">
    <source>
        <dbReference type="ARBA" id="ARBA00023002"/>
    </source>
</evidence>
<dbReference type="Gene3D" id="1.20.140.10">
    <property type="entry name" value="Butyryl-CoA Dehydrogenase, subunit A, domain 3"/>
    <property type="match status" value="1"/>
</dbReference>
<evidence type="ECO:0000259" key="7">
    <source>
        <dbReference type="Pfam" id="PF00441"/>
    </source>
</evidence>
<dbReference type="RefSeq" id="WP_184528272.1">
    <property type="nucleotide sequence ID" value="NZ_JACHGK010000014.1"/>
</dbReference>
<evidence type="ECO:0000259" key="8">
    <source>
        <dbReference type="Pfam" id="PF02770"/>
    </source>
</evidence>
<dbReference type="PROSITE" id="PS00073">
    <property type="entry name" value="ACYL_COA_DH_2"/>
    <property type="match status" value="1"/>
</dbReference>
<keyword evidence="11" id="KW-1185">Reference proteome</keyword>
<dbReference type="InterPro" id="IPR013786">
    <property type="entry name" value="AcylCoA_DH/ox_N"/>
</dbReference>
<evidence type="ECO:0000256" key="1">
    <source>
        <dbReference type="ARBA" id="ARBA00001974"/>
    </source>
</evidence>
<keyword evidence="4 6" id="KW-0274">FAD</keyword>
<gene>
    <name evidence="10" type="ORF">HNR53_003536</name>
</gene>
<dbReference type="GO" id="GO:0050660">
    <property type="term" value="F:flavin adenine dinucleotide binding"/>
    <property type="evidence" value="ECO:0007669"/>
    <property type="project" value="InterPro"/>
</dbReference>
<comment type="similarity">
    <text evidence="2 6">Belongs to the acyl-CoA dehydrogenase family.</text>
</comment>
<keyword evidence="3 6" id="KW-0285">Flavoprotein</keyword>
<dbReference type="FunFam" id="1.20.140.10:FF:000001">
    <property type="entry name" value="Acyl-CoA dehydrogenase"/>
    <property type="match status" value="1"/>
</dbReference>
<feature type="domain" description="Acyl-CoA oxidase/dehydrogenase middle" evidence="8">
    <location>
        <begin position="128"/>
        <end position="222"/>
    </location>
</feature>
<evidence type="ECO:0000256" key="3">
    <source>
        <dbReference type="ARBA" id="ARBA00022630"/>
    </source>
</evidence>
<accession>A0A7X0HWG5</accession>
<dbReference type="AlphaFoldDB" id="A0A7X0HWG5"/>
<dbReference type="SUPFAM" id="SSF47203">
    <property type="entry name" value="Acyl-CoA dehydrogenase C-terminal domain-like"/>
    <property type="match status" value="1"/>
</dbReference>
<organism evidence="10 11">
    <name type="scientific">Bacillus benzoevorans</name>
    <dbReference type="NCBI Taxonomy" id="1456"/>
    <lineage>
        <taxon>Bacteria</taxon>
        <taxon>Bacillati</taxon>
        <taxon>Bacillota</taxon>
        <taxon>Bacilli</taxon>
        <taxon>Bacillales</taxon>
        <taxon>Bacillaceae</taxon>
        <taxon>Bacillus</taxon>
    </lineage>
</organism>
<evidence type="ECO:0000313" key="11">
    <source>
        <dbReference type="Proteomes" id="UP000531594"/>
    </source>
</evidence>
<evidence type="ECO:0000256" key="2">
    <source>
        <dbReference type="ARBA" id="ARBA00009347"/>
    </source>
</evidence>
<feature type="domain" description="Acyl-CoA dehydrogenase/oxidase C-terminal" evidence="7">
    <location>
        <begin position="234"/>
        <end position="380"/>
    </location>
</feature>
<dbReference type="InterPro" id="IPR009100">
    <property type="entry name" value="AcylCoA_DH/oxidase_NM_dom_sf"/>
</dbReference>
<comment type="cofactor">
    <cofactor evidence="1 6">
        <name>FAD</name>
        <dbReference type="ChEBI" id="CHEBI:57692"/>
    </cofactor>
</comment>
<dbReference type="InterPro" id="IPR006091">
    <property type="entry name" value="Acyl-CoA_Oxase/DH_mid-dom"/>
</dbReference>
<dbReference type="InterPro" id="IPR036250">
    <property type="entry name" value="AcylCo_DH-like_C"/>
</dbReference>